<reference evidence="9" key="1">
    <citation type="submission" date="2015-09" db="EMBL/GenBank/DDBJ databases">
        <authorList>
            <consortium name="Pathogen Informatics"/>
        </authorList>
    </citation>
    <scope>NUCLEOTIDE SEQUENCE [LARGE SCALE GENOMIC DNA]</scope>
    <source>
        <strain evidence="9">Lake Konstanz</strain>
    </source>
</reference>
<name>A0A0S4IRE3_BODSA</name>
<proteinExistence type="predicted"/>
<keyword evidence="3" id="KW-0547">Nucleotide-binding</keyword>
<dbReference type="GO" id="GO:0004674">
    <property type="term" value="F:protein serine/threonine kinase activity"/>
    <property type="evidence" value="ECO:0007669"/>
    <property type="project" value="UniProtKB-KW"/>
</dbReference>
<dbReference type="SUPFAM" id="SSF56112">
    <property type="entry name" value="Protein kinase-like (PK-like)"/>
    <property type="match status" value="1"/>
</dbReference>
<protein>
    <submittedName>
        <fullName evidence="8">Protein kinase, putative</fullName>
    </submittedName>
</protein>
<evidence type="ECO:0000256" key="5">
    <source>
        <dbReference type="ARBA" id="ARBA00022840"/>
    </source>
</evidence>
<evidence type="ECO:0000256" key="6">
    <source>
        <dbReference type="SAM" id="MobiDB-lite"/>
    </source>
</evidence>
<dbReference type="GO" id="GO:0005524">
    <property type="term" value="F:ATP binding"/>
    <property type="evidence" value="ECO:0007669"/>
    <property type="project" value="UniProtKB-KW"/>
</dbReference>
<accession>A0A0S4IRE3</accession>
<organism evidence="8 9">
    <name type="scientific">Bodo saltans</name>
    <name type="common">Flagellated protozoan</name>
    <dbReference type="NCBI Taxonomy" id="75058"/>
    <lineage>
        <taxon>Eukaryota</taxon>
        <taxon>Discoba</taxon>
        <taxon>Euglenozoa</taxon>
        <taxon>Kinetoplastea</taxon>
        <taxon>Metakinetoplastina</taxon>
        <taxon>Eubodonida</taxon>
        <taxon>Bodonidae</taxon>
        <taxon>Bodo</taxon>
    </lineage>
</organism>
<evidence type="ECO:0000256" key="2">
    <source>
        <dbReference type="ARBA" id="ARBA00022679"/>
    </source>
</evidence>
<dbReference type="OrthoDB" id="2186239at2759"/>
<dbReference type="VEuPathDB" id="TriTrypDB:BSAL_55310"/>
<dbReference type="Proteomes" id="UP000051952">
    <property type="component" value="Unassembled WGS sequence"/>
</dbReference>
<dbReference type="PROSITE" id="PS00108">
    <property type="entry name" value="PROTEIN_KINASE_ST"/>
    <property type="match status" value="1"/>
</dbReference>
<feature type="compositionally biased region" description="Low complexity" evidence="6">
    <location>
        <begin position="814"/>
        <end position="825"/>
    </location>
</feature>
<dbReference type="PANTHER" id="PTHR11584:SF369">
    <property type="entry name" value="MITOGEN-ACTIVATED PROTEIN KINASE KINASE KINASE 19-RELATED"/>
    <property type="match status" value="1"/>
</dbReference>
<evidence type="ECO:0000256" key="4">
    <source>
        <dbReference type="ARBA" id="ARBA00022777"/>
    </source>
</evidence>
<keyword evidence="5" id="KW-0067">ATP-binding</keyword>
<evidence type="ECO:0000313" key="9">
    <source>
        <dbReference type="Proteomes" id="UP000051952"/>
    </source>
</evidence>
<dbReference type="EMBL" id="CYKH01000155">
    <property type="protein sequence ID" value="CUE73637.1"/>
    <property type="molecule type" value="Genomic_DNA"/>
</dbReference>
<keyword evidence="2" id="KW-0808">Transferase</keyword>
<dbReference type="AlphaFoldDB" id="A0A0S4IRE3"/>
<dbReference type="SMART" id="SM00220">
    <property type="entry name" value="S_TKc"/>
    <property type="match status" value="1"/>
</dbReference>
<keyword evidence="1" id="KW-0723">Serine/threonine-protein kinase</keyword>
<dbReference type="Pfam" id="PF00069">
    <property type="entry name" value="Pkinase"/>
    <property type="match status" value="1"/>
</dbReference>
<feature type="region of interest" description="Disordered" evidence="6">
    <location>
        <begin position="804"/>
        <end position="825"/>
    </location>
</feature>
<keyword evidence="4 8" id="KW-0418">Kinase</keyword>
<dbReference type="PANTHER" id="PTHR11584">
    <property type="entry name" value="SERINE/THREONINE PROTEIN KINASE"/>
    <property type="match status" value="1"/>
</dbReference>
<gene>
    <name evidence="8" type="ORF">BSAL_55310</name>
</gene>
<dbReference type="InterPro" id="IPR000719">
    <property type="entry name" value="Prot_kinase_dom"/>
</dbReference>
<dbReference type="CDD" id="cd06606">
    <property type="entry name" value="STKc_MAPKKK"/>
    <property type="match status" value="1"/>
</dbReference>
<evidence type="ECO:0000259" key="7">
    <source>
        <dbReference type="PROSITE" id="PS50011"/>
    </source>
</evidence>
<dbReference type="PROSITE" id="PS50011">
    <property type="entry name" value="PROTEIN_KINASE_DOM"/>
    <property type="match status" value="1"/>
</dbReference>
<keyword evidence="9" id="KW-1185">Reference proteome</keyword>
<evidence type="ECO:0000313" key="8">
    <source>
        <dbReference type="EMBL" id="CUE73637.1"/>
    </source>
</evidence>
<feature type="domain" description="Protein kinase" evidence="7">
    <location>
        <begin position="765"/>
        <end position="1050"/>
    </location>
</feature>
<dbReference type="InterPro" id="IPR011009">
    <property type="entry name" value="Kinase-like_dom_sf"/>
</dbReference>
<dbReference type="InterPro" id="IPR008271">
    <property type="entry name" value="Ser/Thr_kinase_AS"/>
</dbReference>
<evidence type="ECO:0000256" key="3">
    <source>
        <dbReference type="ARBA" id="ARBA00022741"/>
    </source>
</evidence>
<evidence type="ECO:0000256" key="1">
    <source>
        <dbReference type="ARBA" id="ARBA00022527"/>
    </source>
</evidence>
<sequence length="1110" mass="121783">MSSNAASFVTAKDQLKNVFTITVHKAILRRFFKAIRQRQIVLSTFGVPADVATLVSPAANAPTSDADEIHISQELFETLAFCFYHFISFKYWESDRSIKVWEVKKTDFEDQVEKKVTCFTSKLPVCNQSVVLRATVGYRVLHTVVWCCPAGAVGSMLENLSAVPQANSSVSSNAPPSKIALVNTSDKKVSMENDEAFRGTWTIRVTLSKPASQQVPHDGAALTTYSARQLADVADFQIYIKPRHDLNPIIVRYLAKLPAPLSHQRENVDDEDDDFEDLEEVAVSEEDRLFTTGPLRFAATPTVLKGLLDPPPLPRDPAVYPLPADSRSGPAIPPYIPYTVAAPRVFSKEPEPPTAYIVTPISLKTNQSLGRTIKQDDRDVPTYVQYADVTVQILNKTDKPLVFTQPPSGSVYRKVVVNGNQQHSGGGGEAAVVHFMDARATQWAGCSDSRSITIPPQDADTITVRCEFEVIGRSSGSDNFERSLLDETVFPQPALFRLDFVETHSGQKWTAEIEQYNKDRELETRKSFLKSVMQGKYSEDEKDVLLFVTADDTDTIRRYSAAVYMETDGEEERMVVSRRNSSVYIPLLRLQATAYKCMMSGEELLELTDFSNAEAYRAWLCVSSDAHPVMVFAIKIEIKTPTSTSVGYCHVQFKNPRDKWIAGKPTRATPGESVVGDSLKITKTATDSSSSVASARDAILRSGNAPFSLPENLPPSAPPITATNVEPQVGGNAATTEEEAAKSGSGVFHSNMGQRAVSTSMGYRILYDHAMGSGAFGAVFKAFDLQNGRTVAVKESHISGDVAEVRRKPAANQSSLSSTASTASDSSSTKEFDILKNLEHPNIVQVYELDVVPEARVLRVFMEWVTGGSIASVIRQQHFRLHENVLRNYARDALKGLAYLHGKGILHLDVKPANMLVTHQGTVKLGDFGTTMFLSKAAGTVMTGQTTGTPAYMAPEIISSGKFYRGSDIWAWACSVIEMATGETPWSHLPSEKHAALPLMFHIATAKPPNHCPLIPEHLSSSLKEILMACFSPSLSLRPSAESLLETEYFSRDTLPLDVEVLEGYYQQAQEASELFEEANSCGDGSSWVAVNSTVGSTENNNNNNATVML</sequence>
<dbReference type="Gene3D" id="1.10.510.10">
    <property type="entry name" value="Transferase(Phosphotransferase) domain 1"/>
    <property type="match status" value="1"/>
</dbReference>